<dbReference type="Gene3D" id="1.20.5.1160">
    <property type="entry name" value="Vasodilator-stimulated phosphoprotein"/>
    <property type="match status" value="1"/>
</dbReference>
<evidence type="ECO:0000256" key="2">
    <source>
        <dbReference type="ARBA" id="ARBA00023054"/>
    </source>
</evidence>
<proteinExistence type="predicted"/>
<evidence type="ECO:0000313" key="7">
    <source>
        <dbReference type="Proteomes" id="UP000010556"/>
    </source>
</evidence>
<sequence>MSSKRVVVDAPTRASVPVQRHRASFRGTRSSSSSLDSPPASRTSAMGGLIRAPRVYVGVASNGYTGGLGARVTRRALGISSVFLQGLRSSGLATAPAPGLGRDFDAAEDLGGCLVGYMAQVHVLEQVSQELEAQLRRHLESKAGRAEHWGALRASWVSSCQQVGEAALENARLLLRTENTQAGADAFKDRYENEQPFRKAVEEEINSLYKVIDEANLTTMDLESQIESLKEELGFLSRSYEEDVKVLCKQLAVSELEQVDIPLGAGLDDVLEAIRIHWERAVEKNRVEAGALLPAQQQAEAHGAQRLEEEERLAAARRAELHSTSRQVQSLQAETESVRALKRGLENTLQDAKHWHDLELQNLGAVVRRLEAELQEMRAEAEQQQQAREQLLAHRCQLQRDVASYHVLLDREESRALSNLGFPAKHAVQLHSGGAQRQVAGRCGCGAVRTARLLRSQPTDRPTGEGCGGLLRKQNPGQGGVCIRVHALDRNRTRDPSVHRLMLYPLSQTG</sequence>
<keyword evidence="1" id="KW-0403">Intermediate filament</keyword>
<dbReference type="EMBL" id="KB104502">
    <property type="protein sequence ID" value="ELK33163.1"/>
    <property type="molecule type" value="Genomic_DNA"/>
</dbReference>
<organism evidence="6 7">
    <name type="scientific">Myotis davidii</name>
    <name type="common">David's myotis</name>
    <dbReference type="NCBI Taxonomy" id="225400"/>
    <lineage>
        <taxon>Eukaryota</taxon>
        <taxon>Metazoa</taxon>
        <taxon>Chordata</taxon>
        <taxon>Craniata</taxon>
        <taxon>Vertebrata</taxon>
        <taxon>Euteleostomi</taxon>
        <taxon>Mammalia</taxon>
        <taxon>Eutheria</taxon>
        <taxon>Laurasiatheria</taxon>
        <taxon>Chiroptera</taxon>
        <taxon>Yangochiroptera</taxon>
        <taxon>Vespertilionidae</taxon>
        <taxon>Myotis</taxon>
    </lineage>
</organism>
<dbReference type="InterPro" id="IPR039008">
    <property type="entry name" value="IF_rod_dom"/>
</dbReference>
<protein>
    <submittedName>
        <fullName evidence="6">Phakinin</fullName>
    </submittedName>
</protein>
<dbReference type="Proteomes" id="UP000010556">
    <property type="component" value="Unassembled WGS sequence"/>
</dbReference>
<dbReference type="PROSITE" id="PS51842">
    <property type="entry name" value="IF_ROD_2"/>
    <property type="match status" value="1"/>
</dbReference>
<dbReference type="AlphaFoldDB" id="L5M629"/>
<keyword evidence="7" id="KW-1185">Reference proteome</keyword>
<feature type="coiled-coil region" evidence="3">
    <location>
        <begin position="198"/>
        <end position="239"/>
    </location>
</feature>
<name>L5M629_MYODS</name>
<gene>
    <name evidence="6" type="ORF">MDA_GLEAN10020912</name>
</gene>
<reference evidence="7" key="1">
    <citation type="journal article" date="2013" name="Science">
        <title>Comparative analysis of bat genomes provides insight into the evolution of flight and immunity.</title>
        <authorList>
            <person name="Zhang G."/>
            <person name="Cowled C."/>
            <person name="Shi Z."/>
            <person name="Huang Z."/>
            <person name="Bishop-Lilly K.A."/>
            <person name="Fang X."/>
            <person name="Wynne J.W."/>
            <person name="Xiong Z."/>
            <person name="Baker M.L."/>
            <person name="Zhao W."/>
            <person name="Tachedjian M."/>
            <person name="Zhu Y."/>
            <person name="Zhou P."/>
            <person name="Jiang X."/>
            <person name="Ng J."/>
            <person name="Yang L."/>
            <person name="Wu L."/>
            <person name="Xiao J."/>
            <person name="Feng Y."/>
            <person name="Chen Y."/>
            <person name="Sun X."/>
            <person name="Zhang Y."/>
            <person name="Marsh G.A."/>
            <person name="Crameri G."/>
            <person name="Broder C.C."/>
            <person name="Frey K.G."/>
            <person name="Wang L.F."/>
            <person name="Wang J."/>
        </authorList>
    </citation>
    <scope>NUCLEOTIDE SEQUENCE [LARGE SCALE GENOMIC DNA]</scope>
</reference>
<dbReference type="Pfam" id="PF00038">
    <property type="entry name" value="Filament"/>
    <property type="match status" value="1"/>
</dbReference>
<dbReference type="Gene3D" id="1.20.5.170">
    <property type="match status" value="1"/>
</dbReference>
<dbReference type="InterPro" id="IPR002957">
    <property type="entry name" value="Keratin_I"/>
</dbReference>
<dbReference type="SUPFAM" id="SSF64593">
    <property type="entry name" value="Intermediate filament protein, coiled coil region"/>
    <property type="match status" value="1"/>
</dbReference>
<dbReference type="PANTHER" id="PTHR23239">
    <property type="entry name" value="INTERMEDIATE FILAMENT"/>
    <property type="match status" value="1"/>
</dbReference>
<dbReference type="GO" id="GO:0045109">
    <property type="term" value="P:intermediate filament organization"/>
    <property type="evidence" value="ECO:0007669"/>
    <property type="project" value="TreeGrafter"/>
</dbReference>
<keyword evidence="2 3" id="KW-0175">Coiled coil</keyword>
<dbReference type="PRINTS" id="PR01248">
    <property type="entry name" value="TYPE1KERATIN"/>
</dbReference>
<feature type="coiled-coil region" evidence="3">
    <location>
        <begin position="328"/>
        <end position="394"/>
    </location>
</feature>
<feature type="region of interest" description="Disordered" evidence="4">
    <location>
        <begin position="1"/>
        <end position="45"/>
    </location>
</feature>
<dbReference type="SMART" id="SM01391">
    <property type="entry name" value="Filament"/>
    <property type="match status" value="1"/>
</dbReference>
<dbReference type="AntiFam" id="ANF00012">
    <property type="entry name" value="tRNA translation"/>
</dbReference>
<dbReference type="GO" id="GO:0005198">
    <property type="term" value="F:structural molecule activity"/>
    <property type="evidence" value="ECO:0007669"/>
    <property type="project" value="InterPro"/>
</dbReference>
<evidence type="ECO:0000256" key="1">
    <source>
        <dbReference type="ARBA" id="ARBA00022754"/>
    </source>
</evidence>
<evidence type="ECO:0000256" key="3">
    <source>
        <dbReference type="SAM" id="Coils"/>
    </source>
</evidence>
<feature type="domain" description="IF rod" evidence="5">
    <location>
        <begin position="103"/>
        <end position="416"/>
    </location>
</feature>
<dbReference type="eggNOG" id="ENOG502QTD1">
    <property type="taxonomic scope" value="Eukaryota"/>
</dbReference>
<evidence type="ECO:0000256" key="4">
    <source>
        <dbReference type="SAM" id="MobiDB-lite"/>
    </source>
</evidence>
<evidence type="ECO:0000259" key="5">
    <source>
        <dbReference type="PROSITE" id="PS51842"/>
    </source>
</evidence>
<evidence type="ECO:0000313" key="6">
    <source>
        <dbReference type="EMBL" id="ELK33163.1"/>
    </source>
</evidence>
<dbReference type="GO" id="GO:0005882">
    <property type="term" value="C:intermediate filament"/>
    <property type="evidence" value="ECO:0007669"/>
    <property type="project" value="UniProtKB-KW"/>
</dbReference>
<feature type="compositionally biased region" description="Low complexity" evidence="4">
    <location>
        <begin position="25"/>
        <end position="44"/>
    </location>
</feature>
<accession>L5M629</accession>
<dbReference type="PANTHER" id="PTHR23239:SF32">
    <property type="entry name" value="PHAKININ"/>
    <property type="match status" value="1"/>
</dbReference>